<dbReference type="Proteomes" id="UP000326979">
    <property type="component" value="Unassembled WGS sequence"/>
</dbReference>
<proteinExistence type="predicted"/>
<reference evidence="2 3" key="1">
    <citation type="submission" date="2019-07" db="EMBL/GenBank/DDBJ databases">
        <title>New species of Amycolatopsis and Streptomyces.</title>
        <authorList>
            <person name="Duangmal K."/>
            <person name="Teo W.F.A."/>
            <person name="Lipun K."/>
        </authorList>
    </citation>
    <scope>NUCLEOTIDE SEQUENCE [LARGE SCALE GENOMIC DNA]</scope>
    <source>
        <strain evidence="2 3">TISTR 2346</strain>
    </source>
</reference>
<dbReference type="AlphaFoldDB" id="A0A5N8VVC6"/>
<evidence type="ECO:0000313" key="2">
    <source>
        <dbReference type="EMBL" id="MPY39223.1"/>
    </source>
</evidence>
<dbReference type="OrthoDB" id="9936443at2"/>
<feature type="chain" id="PRO_5038918678" evidence="1">
    <location>
        <begin position="20"/>
        <end position="65"/>
    </location>
</feature>
<name>A0A5N8VVC6_9ACTN</name>
<dbReference type="EMBL" id="VJZE01000015">
    <property type="protein sequence ID" value="MPY39223.1"/>
    <property type="molecule type" value="Genomic_DNA"/>
</dbReference>
<sequence>MGPKATLMLGAFVVATSYAVPLSQTAAANSLNPLARTIGSSLSSALAGVVFSQMTTPLGPVEGDG</sequence>
<organism evidence="2 3">
    <name type="scientific">Streptomyces phyllanthi</name>
    <dbReference type="NCBI Taxonomy" id="1803180"/>
    <lineage>
        <taxon>Bacteria</taxon>
        <taxon>Bacillati</taxon>
        <taxon>Actinomycetota</taxon>
        <taxon>Actinomycetes</taxon>
        <taxon>Kitasatosporales</taxon>
        <taxon>Streptomycetaceae</taxon>
        <taxon>Streptomyces</taxon>
    </lineage>
</organism>
<evidence type="ECO:0000256" key="1">
    <source>
        <dbReference type="SAM" id="SignalP"/>
    </source>
</evidence>
<keyword evidence="1" id="KW-0732">Signal</keyword>
<protein>
    <submittedName>
        <fullName evidence="2">MFS transporter</fullName>
    </submittedName>
</protein>
<feature type="signal peptide" evidence="1">
    <location>
        <begin position="1"/>
        <end position="19"/>
    </location>
</feature>
<accession>A0A5N8VVC6</accession>
<evidence type="ECO:0000313" key="3">
    <source>
        <dbReference type="Proteomes" id="UP000326979"/>
    </source>
</evidence>
<dbReference type="RefSeq" id="WP_152780544.1">
    <property type="nucleotide sequence ID" value="NZ_BAABEQ010000072.1"/>
</dbReference>
<gene>
    <name evidence="2" type="ORF">FNH04_04560</name>
</gene>
<comment type="caution">
    <text evidence="2">The sequence shown here is derived from an EMBL/GenBank/DDBJ whole genome shotgun (WGS) entry which is preliminary data.</text>
</comment>
<keyword evidence="3" id="KW-1185">Reference proteome</keyword>